<keyword evidence="2" id="KW-0472">Membrane</keyword>
<dbReference type="PANTHER" id="PTHR36357:SF1">
    <property type="entry name" value="OS03G0148300 PROTEIN"/>
    <property type="match status" value="1"/>
</dbReference>
<evidence type="ECO:0000313" key="4">
    <source>
        <dbReference type="Proteomes" id="UP000295252"/>
    </source>
</evidence>
<dbReference type="Gene3D" id="3.30.70.260">
    <property type="match status" value="1"/>
</dbReference>
<organism evidence="3 4">
    <name type="scientific">Coffea canephora</name>
    <name type="common">Robusta coffee</name>
    <dbReference type="NCBI Taxonomy" id="49390"/>
    <lineage>
        <taxon>Eukaryota</taxon>
        <taxon>Viridiplantae</taxon>
        <taxon>Streptophyta</taxon>
        <taxon>Embryophyta</taxon>
        <taxon>Tracheophyta</taxon>
        <taxon>Spermatophyta</taxon>
        <taxon>Magnoliopsida</taxon>
        <taxon>eudicotyledons</taxon>
        <taxon>Gunneridae</taxon>
        <taxon>Pentapetalae</taxon>
        <taxon>asterids</taxon>
        <taxon>lamiids</taxon>
        <taxon>Gentianales</taxon>
        <taxon>Rubiaceae</taxon>
        <taxon>Ixoroideae</taxon>
        <taxon>Gardenieae complex</taxon>
        <taxon>Bertiereae - Coffeeae clade</taxon>
        <taxon>Coffeeae</taxon>
        <taxon>Coffea</taxon>
    </lineage>
</organism>
<sequence>MAQIGFSGTLALIFVLLIATGTGGFYRLAEGAKRRIHVADNLDDVVDDEEDEAWKEWGKKKSTTRPQFDPPPDDFSNMDVAEMQSEMLKRQVGPVFGFAKLRIGPRRTPDMVSEIAMKWSKVARTGGIEANFMGVDVSTIMFTMEKGQDAIELQEFILSQPDAYEVKIGDQFFRRPGDPSFDEVFSKHESEKSGEDHDKHSEL</sequence>
<keyword evidence="2" id="KW-1133">Transmembrane helix</keyword>
<dbReference type="STRING" id="49390.A0A068UJU0"/>
<dbReference type="OrthoDB" id="75833at2759"/>
<evidence type="ECO:0000256" key="1">
    <source>
        <dbReference type="SAM" id="MobiDB-lite"/>
    </source>
</evidence>
<dbReference type="OMA" id="DESWKEW"/>
<name>A0A068UJU0_COFCA</name>
<dbReference type="FunCoup" id="A0A068UJU0">
    <property type="interactions" value="60"/>
</dbReference>
<accession>A0A068UJU0</accession>
<gene>
    <name evidence="3" type="ORF">GSCOC_T00027896001</name>
</gene>
<dbReference type="EMBL" id="HG739119">
    <property type="protein sequence ID" value="CDP08795.1"/>
    <property type="molecule type" value="Genomic_DNA"/>
</dbReference>
<keyword evidence="4" id="KW-1185">Reference proteome</keyword>
<feature type="transmembrane region" description="Helical" evidence="2">
    <location>
        <begin position="6"/>
        <end position="26"/>
    </location>
</feature>
<dbReference type="PANTHER" id="PTHR36357">
    <property type="entry name" value="OS03G0148300 PROTEIN"/>
    <property type="match status" value="1"/>
</dbReference>
<evidence type="ECO:0008006" key="5">
    <source>
        <dbReference type="Google" id="ProtNLM"/>
    </source>
</evidence>
<dbReference type="AlphaFoldDB" id="A0A068UJU0"/>
<feature type="compositionally biased region" description="Basic and acidic residues" evidence="1">
    <location>
        <begin position="184"/>
        <end position="203"/>
    </location>
</feature>
<protein>
    <recommendedName>
        <fullName evidence="5">Mesoderm development candidate 2</fullName>
    </recommendedName>
</protein>
<proteinExistence type="predicted"/>
<reference evidence="4" key="1">
    <citation type="journal article" date="2014" name="Science">
        <title>The coffee genome provides insight into the convergent evolution of caffeine biosynthesis.</title>
        <authorList>
            <person name="Denoeud F."/>
            <person name="Carretero-Paulet L."/>
            <person name="Dereeper A."/>
            <person name="Droc G."/>
            <person name="Guyot R."/>
            <person name="Pietrella M."/>
            <person name="Zheng C."/>
            <person name="Alberti A."/>
            <person name="Anthony F."/>
            <person name="Aprea G."/>
            <person name="Aury J.M."/>
            <person name="Bento P."/>
            <person name="Bernard M."/>
            <person name="Bocs S."/>
            <person name="Campa C."/>
            <person name="Cenci A."/>
            <person name="Combes M.C."/>
            <person name="Crouzillat D."/>
            <person name="Da Silva C."/>
            <person name="Daddiego L."/>
            <person name="De Bellis F."/>
            <person name="Dussert S."/>
            <person name="Garsmeur O."/>
            <person name="Gayraud T."/>
            <person name="Guignon V."/>
            <person name="Jahn K."/>
            <person name="Jamilloux V."/>
            <person name="Joet T."/>
            <person name="Labadie K."/>
            <person name="Lan T."/>
            <person name="Leclercq J."/>
            <person name="Lepelley M."/>
            <person name="Leroy T."/>
            <person name="Li L.T."/>
            <person name="Librado P."/>
            <person name="Lopez L."/>
            <person name="Munoz A."/>
            <person name="Noel B."/>
            <person name="Pallavicini A."/>
            <person name="Perrotta G."/>
            <person name="Poncet V."/>
            <person name="Pot D."/>
            <person name="Priyono X."/>
            <person name="Rigoreau M."/>
            <person name="Rouard M."/>
            <person name="Rozas J."/>
            <person name="Tranchant-Dubreuil C."/>
            <person name="VanBuren R."/>
            <person name="Zhang Q."/>
            <person name="Andrade A.C."/>
            <person name="Argout X."/>
            <person name="Bertrand B."/>
            <person name="de Kochko A."/>
            <person name="Graziosi G."/>
            <person name="Henry R.J."/>
            <person name="Jayarama X."/>
            <person name="Ming R."/>
            <person name="Nagai C."/>
            <person name="Rounsley S."/>
            <person name="Sankoff D."/>
            <person name="Giuliano G."/>
            <person name="Albert V.A."/>
            <person name="Wincker P."/>
            <person name="Lashermes P."/>
        </authorList>
    </citation>
    <scope>NUCLEOTIDE SEQUENCE [LARGE SCALE GENOMIC DNA]</scope>
    <source>
        <strain evidence="4">cv. DH200-94</strain>
    </source>
</reference>
<evidence type="ECO:0000256" key="2">
    <source>
        <dbReference type="SAM" id="Phobius"/>
    </source>
</evidence>
<keyword evidence="2" id="KW-0812">Transmembrane</keyword>
<feature type="region of interest" description="Disordered" evidence="1">
    <location>
        <begin position="179"/>
        <end position="203"/>
    </location>
</feature>
<dbReference type="Gramene" id="CDP08795">
    <property type="protein sequence ID" value="CDP08795"/>
    <property type="gene ID" value="GSCOC_T00027896001"/>
</dbReference>
<dbReference type="PhylomeDB" id="A0A068UJU0"/>
<dbReference type="InParanoid" id="A0A068UJU0"/>
<dbReference type="Proteomes" id="UP000295252">
    <property type="component" value="Chromosome IV"/>
</dbReference>
<evidence type="ECO:0000313" key="3">
    <source>
        <dbReference type="EMBL" id="CDP08795.1"/>
    </source>
</evidence>